<keyword evidence="1" id="KW-0472">Membrane</keyword>
<keyword evidence="1" id="KW-0812">Transmembrane</keyword>
<dbReference type="GO" id="GO:0015562">
    <property type="term" value="F:efflux transmembrane transporter activity"/>
    <property type="evidence" value="ECO:0007669"/>
    <property type="project" value="TreeGrafter"/>
</dbReference>
<evidence type="ECO:0000256" key="1">
    <source>
        <dbReference type="SAM" id="Phobius"/>
    </source>
</evidence>
<feature type="transmembrane region" description="Helical" evidence="1">
    <location>
        <begin position="5"/>
        <end position="25"/>
    </location>
</feature>
<evidence type="ECO:0000313" key="3">
    <source>
        <dbReference type="EMBL" id="SCS42458.1"/>
    </source>
</evidence>
<dbReference type="EMBL" id="FMPG01000001">
    <property type="protein sequence ID" value="SCS42458.1"/>
    <property type="molecule type" value="Genomic_DNA"/>
</dbReference>
<dbReference type="PANTHER" id="PTHR30469">
    <property type="entry name" value="MULTIDRUG RESISTANCE PROTEIN MDTA"/>
    <property type="match status" value="1"/>
</dbReference>
<evidence type="ECO:0000313" key="4">
    <source>
        <dbReference type="Proteomes" id="UP000095412"/>
    </source>
</evidence>
<dbReference type="Gene3D" id="2.40.420.20">
    <property type="match status" value="1"/>
</dbReference>
<sequence length="311" mass="35828">MRKSILIFILVCIISSIIYIGWPYIHFLKPNFKATPIETIDVKYNSPTVISGIQTPTQTSRIRYVNSKGYINHWFVKNSAKVKKQTPLFEYYNPSIEHQITAKQKYLAHLKQIPPNKYTSLNLEIQRTQYEIETLQSQLRTTIYAPLDGIVTINQTNPSEKNELILQIYQPNAIIKTEVPETIVNSLELKDKLRIKIDPVHSFTGEIISIAPLPVAIDHSKQKSHYTMTITSKPEFHFGKHFQINIPSRTIEIPSTAIYDNQFVFLKRNKKFIKRVIKAQKMGNNKHVLILEGLRQGDKIAKDASTVLSKQ</sequence>
<gene>
    <name evidence="3" type="ORF">SAMEA2297795_00496</name>
    <name evidence="2" type="ORF">SAMEA2297796_00129</name>
</gene>
<dbReference type="EMBL" id="FMPI01000001">
    <property type="protein sequence ID" value="SCS23894.1"/>
    <property type="molecule type" value="Genomic_DNA"/>
</dbReference>
<dbReference type="RefSeq" id="WP_069994279.1">
    <property type="nucleotide sequence ID" value="NZ_FMPG01000001.1"/>
</dbReference>
<reference evidence="3 5" key="1">
    <citation type="submission" date="2016-09" db="EMBL/GenBank/DDBJ databases">
        <authorList>
            <consortium name="Pathogen Informatics"/>
        </authorList>
    </citation>
    <scope>NUCLEOTIDE SEQUENCE [LARGE SCALE GENOMIC DNA]</scope>
    <source>
        <strain evidence="3 5">82B</strain>
    </source>
</reference>
<organism evidence="3 5">
    <name type="scientific">Staphylococcus caeli</name>
    <dbReference type="NCBI Taxonomy" id="2201815"/>
    <lineage>
        <taxon>Bacteria</taxon>
        <taxon>Bacillati</taxon>
        <taxon>Bacillota</taxon>
        <taxon>Bacilli</taxon>
        <taxon>Bacillales</taxon>
        <taxon>Staphylococcaceae</taxon>
        <taxon>Staphylococcus</taxon>
    </lineage>
</organism>
<reference evidence="2 4" key="2">
    <citation type="submission" date="2016-09" db="EMBL/GenBank/DDBJ databases">
        <authorList>
            <consortium name="Pathogen Informatics"/>
            <person name="Sun Q."/>
            <person name="Inoue M."/>
        </authorList>
    </citation>
    <scope>NUCLEOTIDE SEQUENCE [LARGE SCALE GENOMIC DNA]</scope>
    <source>
        <strain evidence="2 4">82C</strain>
    </source>
</reference>
<accession>A0A1D4HZE9</accession>
<evidence type="ECO:0000313" key="5">
    <source>
        <dbReference type="Proteomes" id="UP000095768"/>
    </source>
</evidence>
<name>A0A1D4HZE9_9STAP</name>
<protein>
    <submittedName>
        <fullName evidence="3">Membrane protein</fullName>
    </submittedName>
</protein>
<keyword evidence="1" id="KW-1133">Transmembrane helix</keyword>
<dbReference type="Proteomes" id="UP000095768">
    <property type="component" value="Unassembled WGS sequence"/>
</dbReference>
<dbReference type="GO" id="GO:1990281">
    <property type="term" value="C:efflux pump complex"/>
    <property type="evidence" value="ECO:0007669"/>
    <property type="project" value="TreeGrafter"/>
</dbReference>
<dbReference type="AlphaFoldDB" id="A0A1D4HZE9"/>
<proteinExistence type="predicted"/>
<dbReference type="OrthoDB" id="2406721at2"/>
<dbReference type="Proteomes" id="UP000095412">
    <property type="component" value="Unassembled WGS sequence"/>
</dbReference>
<keyword evidence="4" id="KW-1185">Reference proteome</keyword>
<evidence type="ECO:0000313" key="2">
    <source>
        <dbReference type="EMBL" id="SCS23894.1"/>
    </source>
</evidence>